<feature type="transmembrane region" description="Helical" evidence="1">
    <location>
        <begin position="95"/>
        <end position="114"/>
    </location>
</feature>
<gene>
    <name evidence="2" type="ORF">PHMEG_0007541</name>
</gene>
<organism evidence="2 3">
    <name type="scientific">Phytophthora megakarya</name>
    <dbReference type="NCBI Taxonomy" id="4795"/>
    <lineage>
        <taxon>Eukaryota</taxon>
        <taxon>Sar</taxon>
        <taxon>Stramenopiles</taxon>
        <taxon>Oomycota</taxon>
        <taxon>Peronosporomycetes</taxon>
        <taxon>Peronosporales</taxon>
        <taxon>Peronosporaceae</taxon>
        <taxon>Phytophthora</taxon>
    </lineage>
</organism>
<sequence length="250" mass="27559">MGVSTRHMRHAAPVVAPGTRILTLVASFVIAKVKNINVGSSASRIPTLLGFISPFVDWAARACTTIDIISTIGLLILLRLAFFSTASYPSLHNNAAYWFFLLEIMAIFLNTYVYKLVKSAMVPDVTARAIPVTCDCLERNLGKSYCSEAMRFDGFCTRLWNYEDDYTGTQMRAGAQLACILTLVGYSSSFLTHHVEVLSKDQDRVATFEASTGTQTTYNAHFCAIPLLMSPNRPSEISESTDFIYTTSSS</sequence>
<dbReference type="OrthoDB" id="191706at2759"/>
<evidence type="ECO:0000256" key="1">
    <source>
        <dbReference type="SAM" id="Phobius"/>
    </source>
</evidence>
<feature type="transmembrane region" description="Helical" evidence="1">
    <location>
        <begin position="68"/>
        <end position="89"/>
    </location>
</feature>
<accession>A0A225WKX1</accession>
<name>A0A225WKX1_9STRA</name>
<keyword evidence="1" id="KW-0812">Transmembrane</keyword>
<dbReference type="Proteomes" id="UP000198211">
    <property type="component" value="Unassembled WGS sequence"/>
</dbReference>
<dbReference type="AlphaFoldDB" id="A0A225WKX1"/>
<comment type="caution">
    <text evidence="2">The sequence shown here is derived from an EMBL/GenBank/DDBJ whole genome shotgun (WGS) entry which is preliminary data.</text>
</comment>
<reference evidence="3" key="1">
    <citation type="submission" date="2017-03" db="EMBL/GenBank/DDBJ databases">
        <title>Phytopthora megakarya and P. palmivora, two closely related causual agents of cacao black pod achieved similar genome size and gene model numbers by different mechanisms.</title>
        <authorList>
            <person name="Ali S."/>
            <person name="Shao J."/>
            <person name="Larry D.J."/>
            <person name="Kronmiller B."/>
            <person name="Shen D."/>
            <person name="Strem M.D."/>
            <person name="Melnick R.L."/>
            <person name="Guiltinan M.J."/>
            <person name="Tyler B.M."/>
            <person name="Meinhardt L.W."/>
            <person name="Bailey B.A."/>
        </authorList>
    </citation>
    <scope>NUCLEOTIDE SEQUENCE [LARGE SCALE GENOMIC DNA]</scope>
    <source>
        <strain evidence="3">zdho120</strain>
    </source>
</reference>
<evidence type="ECO:0000313" key="3">
    <source>
        <dbReference type="Proteomes" id="UP000198211"/>
    </source>
</evidence>
<proteinExistence type="predicted"/>
<keyword evidence="1" id="KW-1133">Transmembrane helix</keyword>
<evidence type="ECO:0000313" key="2">
    <source>
        <dbReference type="EMBL" id="OWZ18381.1"/>
    </source>
</evidence>
<protein>
    <submittedName>
        <fullName evidence="2">Uncharacterized protein</fullName>
    </submittedName>
</protein>
<dbReference type="EMBL" id="NBNE01000597">
    <property type="protein sequence ID" value="OWZ18381.1"/>
    <property type="molecule type" value="Genomic_DNA"/>
</dbReference>
<keyword evidence="1" id="KW-0472">Membrane</keyword>
<keyword evidence="3" id="KW-1185">Reference proteome</keyword>